<dbReference type="AlphaFoldDB" id="X1F600"/>
<feature type="non-terminal residue" evidence="1">
    <location>
        <position position="1"/>
    </location>
</feature>
<sequence>QDEEPGTSETLEFEEGHCDYEIKFYSFIGARPIYRVISNGQSGMFKKTVDVLLVQAIGGWDMGICRVPVGSSSTYPVNYADGEIIDMPLHINKLDDSPDERDIYITGSPQFLQAVGMGESRYTDGGSDKYASVMDLFEGGICFDQPDSKITDESVIEEKVQRFEESTDSKFKFGPAAGAGVSNPLPAVHLEFFVEDGVGKVRITNDCTVRGFKQSDDSKTWDFKIKPDTDGTQYERYDIYAYHLMPEDADSTGERFISRIDDTYVTQSIGGVESEPGGQIFIEGNVVIGSGDPNLPGIQDVLQGKITVVATGNIWIADSVVVDGEHDTDGKPSEGNPNVLGLISQGVIKVVDPGMSDYSYVDDEPVEPEG</sequence>
<evidence type="ECO:0000313" key="1">
    <source>
        <dbReference type="EMBL" id="GAH40372.1"/>
    </source>
</evidence>
<reference evidence="1" key="1">
    <citation type="journal article" date="2014" name="Front. Microbiol.">
        <title>High frequency of phylogenetically diverse reductive dehalogenase-homologous genes in deep subseafloor sedimentary metagenomes.</title>
        <authorList>
            <person name="Kawai M."/>
            <person name="Futagami T."/>
            <person name="Toyoda A."/>
            <person name="Takaki Y."/>
            <person name="Nishi S."/>
            <person name="Hori S."/>
            <person name="Arai W."/>
            <person name="Tsubouchi T."/>
            <person name="Morono Y."/>
            <person name="Uchiyama I."/>
            <person name="Ito T."/>
            <person name="Fujiyama A."/>
            <person name="Inagaki F."/>
            <person name="Takami H."/>
        </authorList>
    </citation>
    <scope>NUCLEOTIDE SEQUENCE</scope>
    <source>
        <strain evidence="1">Expedition CK06-06</strain>
    </source>
</reference>
<feature type="non-terminal residue" evidence="1">
    <location>
        <position position="370"/>
    </location>
</feature>
<protein>
    <submittedName>
        <fullName evidence="1">Uncharacterized protein</fullName>
    </submittedName>
</protein>
<accession>X1F600</accession>
<proteinExistence type="predicted"/>
<name>X1F600_9ZZZZ</name>
<comment type="caution">
    <text evidence="1">The sequence shown here is derived from an EMBL/GenBank/DDBJ whole genome shotgun (WGS) entry which is preliminary data.</text>
</comment>
<organism evidence="1">
    <name type="scientific">marine sediment metagenome</name>
    <dbReference type="NCBI Taxonomy" id="412755"/>
    <lineage>
        <taxon>unclassified sequences</taxon>
        <taxon>metagenomes</taxon>
        <taxon>ecological metagenomes</taxon>
    </lineage>
</organism>
<gene>
    <name evidence="1" type="ORF">S03H2_16390</name>
</gene>
<dbReference type="EMBL" id="BARU01008371">
    <property type="protein sequence ID" value="GAH40372.1"/>
    <property type="molecule type" value="Genomic_DNA"/>
</dbReference>